<organism evidence="1 2">
    <name type="scientific">Ileibacterium valens</name>
    <dbReference type="NCBI Taxonomy" id="1862668"/>
    <lineage>
        <taxon>Bacteria</taxon>
        <taxon>Bacillati</taxon>
        <taxon>Bacillota</taxon>
        <taxon>Erysipelotrichia</taxon>
        <taxon>Erysipelotrichales</taxon>
        <taxon>Erysipelotrichaceae</taxon>
        <taxon>Ileibacterium</taxon>
    </lineage>
</organism>
<evidence type="ECO:0000313" key="2">
    <source>
        <dbReference type="Proteomes" id="UP000186341"/>
    </source>
</evidence>
<evidence type="ECO:0008006" key="3">
    <source>
        <dbReference type="Google" id="ProtNLM"/>
    </source>
</evidence>
<dbReference type="Pfam" id="PF02810">
    <property type="entry name" value="SEC-C"/>
    <property type="match status" value="1"/>
</dbReference>
<accession>A0A1U7NCH9</accession>
<sequence>MKVGRNDPCPCGSGRKYKKCCWGLSDEQINEKLKSRPRAQDMIEEFDKASKGSKIMQCLHPNHDECSEAIIKAHSIQKNKILKKISKNGLVINPLVKKFKDGFNPFQKQGCKIVSTFSGFCGYHDKTLFQPIEDKPFTATEEQIFLHIYRAFAYQYHKKLEMHKMNDVLDKRLAIKLANASGVDLAISDFDKDKRVFDNAIITKDYSCLESFVWEFDGPIYFSASGFDTPTFGPDKKKITDLGNPNSTVHHLYFSVFPEEEKTYALVAWLKEDSEKLKAFRRKFSTITENEKKNFLNTLICETTDNLAVNPDSWENWDPVQKDIFENQYLFSSVFPLRSLEPVDPFADPGFDLFSLKPPADTSEEDFI</sequence>
<dbReference type="OrthoDB" id="583051at2"/>
<dbReference type="RefSeq" id="WP_075821144.1">
    <property type="nucleotide sequence ID" value="NZ_CAPDVV010000029.1"/>
</dbReference>
<dbReference type="GeneID" id="82204011"/>
<dbReference type="AlphaFoldDB" id="A0A1U7NCH9"/>
<reference evidence="1 2" key="1">
    <citation type="submission" date="2016-11" db="EMBL/GenBank/DDBJ databases">
        <title>Description of two novel members of the family Erysipelotrichaceae: Ileibacterium lipovorans gen. nov., sp. nov. and Dubosiella newyorkensis, gen. nov., sp. nov.</title>
        <authorList>
            <person name="Cox L.M."/>
            <person name="Sohn J."/>
            <person name="Tyrrell K.L."/>
            <person name="Citron D.M."/>
            <person name="Lawson P.A."/>
            <person name="Patel N.B."/>
            <person name="Iizumi T."/>
            <person name="Perez-Perez G.I."/>
            <person name="Goldstein E.J."/>
            <person name="Blaser M.J."/>
        </authorList>
    </citation>
    <scope>NUCLEOTIDE SEQUENCE [LARGE SCALE GENOMIC DNA]</scope>
    <source>
        <strain evidence="1 2">NYU-BL-A3</strain>
    </source>
</reference>
<dbReference type="EMBL" id="MPJW01000286">
    <property type="protein sequence ID" value="OLU36214.1"/>
    <property type="molecule type" value="Genomic_DNA"/>
</dbReference>
<dbReference type="InterPro" id="IPR004027">
    <property type="entry name" value="SEC_C_motif"/>
</dbReference>
<protein>
    <recommendedName>
        <fullName evidence="3">Preprotein translocase subunit SecA</fullName>
    </recommendedName>
</protein>
<keyword evidence="2" id="KW-1185">Reference proteome</keyword>
<name>A0A1U7NCH9_9FIRM</name>
<gene>
    <name evidence="1" type="ORF">BO222_12905</name>
</gene>
<dbReference type="Proteomes" id="UP000186341">
    <property type="component" value="Unassembled WGS sequence"/>
</dbReference>
<proteinExistence type="predicted"/>
<dbReference type="SUPFAM" id="SSF103642">
    <property type="entry name" value="Sec-C motif"/>
    <property type="match status" value="1"/>
</dbReference>
<comment type="caution">
    <text evidence="1">The sequence shown here is derived from an EMBL/GenBank/DDBJ whole genome shotgun (WGS) entry which is preliminary data.</text>
</comment>
<dbReference type="Gene3D" id="3.10.450.50">
    <property type="match status" value="1"/>
</dbReference>
<evidence type="ECO:0000313" key="1">
    <source>
        <dbReference type="EMBL" id="OLU36214.1"/>
    </source>
</evidence>